<evidence type="ECO:0000313" key="3">
    <source>
        <dbReference type="EMBL" id="MFB9731904.1"/>
    </source>
</evidence>
<gene>
    <name evidence="3" type="ORF">ACFFN0_07600</name>
</gene>
<evidence type="ECO:0000256" key="1">
    <source>
        <dbReference type="SAM" id="MobiDB-lite"/>
    </source>
</evidence>
<feature type="region of interest" description="Disordered" evidence="1">
    <location>
        <begin position="1"/>
        <end position="73"/>
    </location>
</feature>
<feature type="compositionally biased region" description="Acidic residues" evidence="1">
    <location>
        <begin position="19"/>
        <end position="63"/>
    </location>
</feature>
<dbReference type="InterPro" id="IPR037523">
    <property type="entry name" value="VOC_core"/>
</dbReference>
<comment type="caution">
    <text evidence="3">The sequence shown here is derived from an EMBL/GenBank/DDBJ whole genome shotgun (WGS) entry which is preliminary data.</text>
</comment>
<dbReference type="PANTHER" id="PTHR35908">
    <property type="entry name" value="HYPOTHETICAL FUSION PROTEIN"/>
    <property type="match status" value="1"/>
</dbReference>
<dbReference type="EMBL" id="JBHMAX010000015">
    <property type="protein sequence ID" value="MFB9731904.1"/>
    <property type="molecule type" value="Genomic_DNA"/>
</dbReference>
<dbReference type="PROSITE" id="PS51819">
    <property type="entry name" value="VOC"/>
    <property type="match status" value="1"/>
</dbReference>
<feature type="compositionally biased region" description="Basic and acidic residues" evidence="1">
    <location>
        <begin position="1"/>
        <end position="18"/>
    </location>
</feature>
<sequence length="187" mass="20389">MSSPHDTRTEIEQAREEDGPGPDGEEVAGEVEAEEATDEADGDEGEETEAEAEVEETESDEGHEDGPRTEGHRLTALTVTMVTVDCEDPHELAGFWQRAMGAETAHESEDFVVLTGEPRLAFQRVEQPSAGKNRLHLDLAGTDRTTEVARLVELGAEVVRNHDVDGFAWTVMRDPAGNEFCVADAED</sequence>
<dbReference type="PANTHER" id="PTHR35908:SF1">
    <property type="entry name" value="CONSERVED PROTEIN"/>
    <property type="match status" value="1"/>
</dbReference>
<proteinExistence type="predicted"/>
<protein>
    <submittedName>
        <fullName evidence="3">VOC family protein</fullName>
    </submittedName>
</protein>
<accession>A0ABV5V276</accession>
<dbReference type="CDD" id="cd06587">
    <property type="entry name" value="VOC"/>
    <property type="match status" value="1"/>
</dbReference>
<dbReference type="Pfam" id="PF18029">
    <property type="entry name" value="Glyoxalase_6"/>
    <property type="match status" value="1"/>
</dbReference>
<dbReference type="Proteomes" id="UP001589613">
    <property type="component" value="Unassembled WGS sequence"/>
</dbReference>
<dbReference type="Gene3D" id="3.10.180.10">
    <property type="entry name" value="2,3-Dihydroxybiphenyl 1,2-Dioxygenase, domain 1"/>
    <property type="match status" value="1"/>
</dbReference>
<evidence type="ECO:0000313" key="4">
    <source>
        <dbReference type="Proteomes" id="UP001589613"/>
    </source>
</evidence>
<name>A0ABV5V276_9MICO</name>
<dbReference type="InterPro" id="IPR041581">
    <property type="entry name" value="Glyoxalase_6"/>
</dbReference>
<feature type="compositionally biased region" description="Basic and acidic residues" evidence="1">
    <location>
        <begin position="64"/>
        <end position="73"/>
    </location>
</feature>
<dbReference type="InterPro" id="IPR029068">
    <property type="entry name" value="Glyas_Bleomycin-R_OHBP_Dase"/>
</dbReference>
<organism evidence="3 4">
    <name type="scientific">Ornithinimicrobium kibberense</name>
    <dbReference type="NCBI Taxonomy" id="282060"/>
    <lineage>
        <taxon>Bacteria</taxon>
        <taxon>Bacillati</taxon>
        <taxon>Actinomycetota</taxon>
        <taxon>Actinomycetes</taxon>
        <taxon>Micrococcales</taxon>
        <taxon>Ornithinimicrobiaceae</taxon>
        <taxon>Ornithinimicrobium</taxon>
    </lineage>
</organism>
<feature type="domain" description="VOC" evidence="2">
    <location>
        <begin position="78"/>
        <end position="185"/>
    </location>
</feature>
<dbReference type="SUPFAM" id="SSF54593">
    <property type="entry name" value="Glyoxalase/Bleomycin resistance protein/Dihydroxybiphenyl dioxygenase"/>
    <property type="match status" value="1"/>
</dbReference>
<dbReference type="RefSeq" id="WP_238330227.1">
    <property type="nucleotide sequence ID" value="NZ_JBHMAX010000015.1"/>
</dbReference>
<keyword evidence="4" id="KW-1185">Reference proteome</keyword>
<evidence type="ECO:0000259" key="2">
    <source>
        <dbReference type="PROSITE" id="PS51819"/>
    </source>
</evidence>
<reference evidence="3 4" key="1">
    <citation type="submission" date="2024-09" db="EMBL/GenBank/DDBJ databases">
        <authorList>
            <person name="Sun Q."/>
            <person name="Mori K."/>
        </authorList>
    </citation>
    <scope>NUCLEOTIDE SEQUENCE [LARGE SCALE GENOMIC DNA]</scope>
    <source>
        <strain evidence="3 4">JCM 12763</strain>
    </source>
</reference>